<dbReference type="Pfam" id="PF17746">
    <property type="entry name" value="SfsA_N"/>
    <property type="match status" value="1"/>
</dbReference>
<feature type="domain" description="Sugar fermentation stimulation protein C-terminal" evidence="2">
    <location>
        <begin position="87"/>
        <end position="224"/>
    </location>
</feature>
<dbReference type="Gene3D" id="3.40.1350.60">
    <property type="match status" value="1"/>
</dbReference>
<gene>
    <name evidence="1 4" type="primary">sfsA</name>
    <name evidence="4" type="ORF">RHODGE_RHODGE_01450</name>
</gene>
<dbReference type="InterPro" id="IPR005224">
    <property type="entry name" value="SfsA"/>
</dbReference>
<dbReference type="Proteomes" id="UP000289200">
    <property type="component" value="Unassembled WGS sequence"/>
</dbReference>
<dbReference type="InterPro" id="IPR041465">
    <property type="entry name" value="SfsA_N"/>
</dbReference>
<comment type="caution">
    <text evidence="4">The sequence shown here is derived from an EMBL/GenBank/DDBJ whole genome shotgun (WGS) entry which is preliminary data.</text>
</comment>
<accession>A0A447CNP6</accession>
<keyword evidence="5" id="KW-1185">Reference proteome</keyword>
<dbReference type="RefSeq" id="WP_129608398.1">
    <property type="nucleotide sequence ID" value="NZ_UWOC01000111.1"/>
</dbReference>
<dbReference type="Pfam" id="PF03749">
    <property type="entry name" value="SfsA"/>
    <property type="match status" value="1"/>
</dbReference>
<evidence type="ECO:0000259" key="2">
    <source>
        <dbReference type="Pfam" id="PF03749"/>
    </source>
</evidence>
<protein>
    <recommendedName>
        <fullName evidence="1">Sugar fermentation stimulation protein homolog</fullName>
    </recommendedName>
</protein>
<reference evidence="5" key="1">
    <citation type="submission" date="2018-10" db="EMBL/GenBank/DDBJ databases">
        <authorList>
            <person name="Peiro R."/>
            <person name="Begona"/>
            <person name="Cbmso G."/>
            <person name="Lopez M."/>
            <person name="Gonzalez S."/>
            <person name="Sacristan E."/>
            <person name="Castillo E."/>
        </authorList>
    </citation>
    <scope>NUCLEOTIDE SEQUENCE [LARGE SCALE GENOMIC DNA]</scope>
</reference>
<dbReference type="HAMAP" id="MF_00095">
    <property type="entry name" value="SfsA"/>
    <property type="match status" value="1"/>
</dbReference>
<sequence length="238" mass="25088">MRFPAPLIPATLVRRYKRFLADVALPDGTVVTAHVANPGSMLGLAVPGVRVWLSRSDKPGRKLPWSWELVEVDLGAGPELVGVNTAHPNGIGAAAILAGQIPALAGYPGLRREVRYGAASRCDLLLEGPGRPPCWVEIKSVTLMRRPGLAEFPDARTTRGARHLDELAGRVAAGERAVMLFLVQIGSAARFDIARDIDPAYGLAFDRARDAGVEAIAARCAVTLDGIAVAGPVPVAAP</sequence>
<feature type="domain" description="SfsA N-terminal OB" evidence="3">
    <location>
        <begin position="13"/>
        <end position="78"/>
    </location>
</feature>
<comment type="similarity">
    <text evidence="1">Belongs to the SfsA family.</text>
</comment>
<dbReference type="Gene3D" id="2.40.50.580">
    <property type="match status" value="1"/>
</dbReference>
<name>A0A447CNP6_9BRAD</name>
<evidence type="ECO:0000313" key="4">
    <source>
        <dbReference type="EMBL" id="VCU06802.1"/>
    </source>
</evidence>
<organism evidence="4 5">
    <name type="scientific">Rhodoplanes serenus</name>
    <dbReference type="NCBI Taxonomy" id="200615"/>
    <lineage>
        <taxon>Bacteria</taxon>
        <taxon>Pseudomonadati</taxon>
        <taxon>Pseudomonadota</taxon>
        <taxon>Alphaproteobacteria</taxon>
        <taxon>Hyphomicrobiales</taxon>
        <taxon>Nitrobacteraceae</taxon>
        <taxon>Rhodoplanes</taxon>
    </lineage>
</organism>
<dbReference type="OrthoDB" id="9802365at2"/>
<dbReference type="NCBIfam" id="TIGR00230">
    <property type="entry name" value="sfsA"/>
    <property type="match status" value="1"/>
</dbReference>
<dbReference type="AlphaFoldDB" id="A0A447CNP6"/>
<dbReference type="GO" id="GO:0003677">
    <property type="term" value="F:DNA binding"/>
    <property type="evidence" value="ECO:0007669"/>
    <property type="project" value="InterPro"/>
</dbReference>
<proteinExistence type="inferred from homology"/>
<dbReference type="CDD" id="cd22359">
    <property type="entry name" value="SfsA-like_bacterial"/>
    <property type="match status" value="1"/>
</dbReference>
<dbReference type="InterPro" id="IPR040452">
    <property type="entry name" value="SfsA_C"/>
</dbReference>
<dbReference type="EMBL" id="UWOC01000111">
    <property type="protein sequence ID" value="VCU06802.1"/>
    <property type="molecule type" value="Genomic_DNA"/>
</dbReference>
<evidence type="ECO:0000259" key="3">
    <source>
        <dbReference type="Pfam" id="PF17746"/>
    </source>
</evidence>
<evidence type="ECO:0000313" key="5">
    <source>
        <dbReference type="Proteomes" id="UP000289200"/>
    </source>
</evidence>
<dbReference type="PANTHER" id="PTHR30545">
    <property type="entry name" value="SUGAR FERMENTATION STIMULATION PROTEIN A"/>
    <property type="match status" value="1"/>
</dbReference>
<evidence type="ECO:0000256" key="1">
    <source>
        <dbReference type="HAMAP-Rule" id="MF_00095"/>
    </source>
</evidence>
<dbReference type="PANTHER" id="PTHR30545:SF2">
    <property type="entry name" value="SUGAR FERMENTATION STIMULATION PROTEIN A"/>
    <property type="match status" value="1"/>
</dbReference>